<dbReference type="EMBL" id="VSSQ01006236">
    <property type="protein sequence ID" value="MPM32000.1"/>
    <property type="molecule type" value="Genomic_DNA"/>
</dbReference>
<sequence>MNINTTNFYTDDRNADAFSAWLKKKKFSDAQINSYLVALSFISDYCIDRYQSVSIFEIDSGDLLAILKKHMVKDDSARALNKEHKNELFMAFDQYHSYICKSVKESAKHAVKLRNKSLEFVISEEPFCQSKGANFPEHRKDIVAEDIGQILDFAHPERYMGCDLVQCVVEGEIIEGRTWRDILINLLEKFLTDERSNIRELYKYNLQPGSKRPTLLKEKPEGSCRQLSNGYWVYVNFSIPVLVELIGRLCKRCGVAFSDVHITYQYKAGERSPMVIKASDNIQTYNEIMKVIKNDYANGFVFSTTSLRLLSEKARCEVTEKIQEQMKRLLFKRNDEVYYIIDVIATKSERDALVSRAQFALEKIGYFEINELYEANRDSFNNGIIIDLADFENFYSFLDGENVRCVGKHGFRIARLRDKSIDELFGAAADKAYEIAHNKYGGVITIDDLLDAFPLCSTQLINYILKTYSEMLIRTEINDVMCYQTIDALGLTEEFSQQLAETLDNMGTLEIPASDSILHAILSTKMNVNFEKEYGIPDDKVFRRLISLYYKASPPREWKAGLFTEVTD</sequence>
<comment type="caution">
    <text evidence="1">The sequence shown here is derived from an EMBL/GenBank/DDBJ whole genome shotgun (WGS) entry which is preliminary data.</text>
</comment>
<evidence type="ECO:0000313" key="1">
    <source>
        <dbReference type="EMBL" id="MPM32000.1"/>
    </source>
</evidence>
<name>A0A644YTT2_9ZZZZ</name>
<gene>
    <name evidence="1" type="ORF">SDC9_78558</name>
</gene>
<protein>
    <submittedName>
        <fullName evidence="1">Uncharacterized protein</fullName>
    </submittedName>
</protein>
<dbReference type="AlphaFoldDB" id="A0A644YTT2"/>
<reference evidence="1" key="1">
    <citation type="submission" date="2019-08" db="EMBL/GenBank/DDBJ databases">
        <authorList>
            <person name="Kucharzyk K."/>
            <person name="Murdoch R.W."/>
            <person name="Higgins S."/>
            <person name="Loffler F."/>
        </authorList>
    </citation>
    <scope>NUCLEOTIDE SEQUENCE</scope>
</reference>
<accession>A0A644YTT2</accession>
<proteinExistence type="predicted"/>
<organism evidence="1">
    <name type="scientific">bioreactor metagenome</name>
    <dbReference type="NCBI Taxonomy" id="1076179"/>
    <lineage>
        <taxon>unclassified sequences</taxon>
        <taxon>metagenomes</taxon>
        <taxon>ecological metagenomes</taxon>
    </lineage>
</organism>